<protein>
    <submittedName>
        <fullName evidence="1">Uncharacterized protein</fullName>
    </submittedName>
</protein>
<keyword evidence="2" id="KW-1185">Reference proteome</keyword>
<dbReference type="Proteomes" id="UP000625711">
    <property type="component" value="Unassembled WGS sequence"/>
</dbReference>
<organism evidence="1 2">
    <name type="scientific">Rhynchophorus ferrugineus</name>
    <name type="common">Red palm weevil</name>
    <name type="synonym">Curculio ferrugineus</name>
    <dbReference type="NCBI Taxonomy" id="354439"/>
    <lineage>
        <taxon>Eukaryota</taxon>
        <taxon>Metazoa</taxon>
        <taxon>Ecdysozoa</taxon>
        <taxon>Arthropoda</taxon>
        <taxon>Hexapoda</taxon>
        <taxon>Insecta</taxon>
        <taxon>Pterygota</taxon>
        <taxon>Neoptera</taxon>
        <taxon>Endopterygota</taxon>
        <taxon>Coleoptera</taxon>
        <taxon>Polyphaga</taxon>
        <taxon>Cucujiformia</taxon>
        <taxon>Curculionidae</taxon>
        <taxon>Dryophthorinae</taxon>
        <taxon>Rhynchophorus</taxon>
    </lineage>
</organism>
<sequence length="19" mass="2397">RGYRLEEKSYKKPQENKQD</sequence>
<dbReference type="EMBL" id="JAACXV010011167">
    <property type="protein sequence ID" value="KAF7275163.1"/>
    <property type="molecule type" value="Genomic_DNA"/>
</dbReference>
<evidence type="ECO:0000313" key="2">
    <source>
        <dbReference type="Proteomes" id="UP000625711"/>
    </source>
</evidence>
<reference evidence="1" key="1">
    <citation type="submission" date="2020-08" db="EMBL/GenBank/DDBJ databases">
        <title>Genome sequencing and assembly of the red palm weevil Rhynchophorus ferrugineus.</title>
        <authorList>
            <person name="Dias G.B."/>
            <person name="Bergman C.M."/>
            <person name="Manee M."/>
        </authorList>
    </citation>
    <scope>NUCLEOTIDE SEQUENCE</scope>
    <source>
        <strain evidence="1">AA-2017</strain>
        <tissue evidence="1">Whole larva</tissue>
    </source>
</reference>
<feature type="non-terminal residue" evidence="1">
    <location>
        <position position="1"/>
    </location>
</feature>
<comment type="caution">
    <text evidence="1">The sequence shown here is derived from an EMBL/GenBank/DDBJ whole genome shotgun (WGS) entry which is preliminary data.</text>
</comment>
<evidence type="ECO:0000313" key="1">
    <source>
        <dbReference type="EMBL" id="KAF7275163.1"/>
    </source>
</evidence>
<proteinExistence type="predicted"/>
<accession>A0A834IAP8</accession>
<gene>
    <name evidence="1" type="ORF">GWI33_012124</name>
</gene>
<dbReference type="AlphaFoldDB" id="A0A834IAP8"/>
<name>A0A834IAP8_RHYFE</name>